<dbReference type="GO" id="GO:0020037">
    <property type="term" value="F:heme binding"/>
    <property type="evidence" value="ECO:0007669"/>
    <property type="project" value="InterPro"/>
</dbReference>
<dbReference type="STRING" id="200324.A0A2N5S9E2"/>
<dbReference type="InterPro" id="IPR002207">
    <property type="entry name" value="Peroxidase_I"/>
</dbReference>
<evidence type="ECO:0000313" key="1">
    <source>
        <dbReference type="EMBL" id="PLW09850.1"/>
    </source>
</evidence>
<accession>A0A2N5S9E2</accession>
<dbReference type="Proteomes" id="UP000235388">
    <property type="component" value="Unassembled WGS sequence"/>
</dbReference>
<keyword evidence="2" id="KW-1185">Reference proteome</keyword>
<dbReference type="InterPro" id="IPR010255">
    <property type="entry name" value="Haem_peroxidase_sf"/>
</dbReference>
<evidence type="ECO:0000313" key="2">
    <source>
        <dbReference type="Proteomes" id="UP000235388"/>
    </source>
</evidence>
<dbReference type="GO" id="GO:0004601">
    <property type="term" value="F:peroxidase activity"/>
    <property type="evidence" value="ECO:0007669"/>
    <property type="project" value="InterPro"/>
</dbReference>
<comment type="caution">
    <text evidence="1">The sequence shown here is derived from an EMBL/GenBank/DDBJ whole genome shotgun (WGS) entry which is preliminary data.</text>
</comment>
<protein>
    <submittedName>
        <fullName evidence="1">Uncharacterized protein</fullName>
    </submittedName>
</protein>
<dbReference type="Gene3D" id="1.10.420.10">
    <property type="entry name" value="Peroxidase, domain 2"/>
    <property type="match status" value="1"/>
</dbReference>
<dbReference type="OrthoDB" id="2859658at2759"/>
<dbReference type="GO" id="GO:0006979">
    <property type="term" value="P:response to oxidative stress"/>
    <property type="evidence" value="ECO:0007669"/>
    <property type="project" value="InterPro"/>
</dbReference>
<reference evidence="1 2" key="1">
    <citation type="submission" date="2017-11" db="EMBL/GenBank/DDBJ databases">
        <title>De novo assembly and phasing of dikaryotic genomes from two isolates of Puccinia coronata f. sp. avenae, the causal agent of oat crown rust.</title>
        <authorList>
            <person name="Miller M.E."/>
            <person name="Zhang Y."/>
            <person name="Omidvar V."/>
            <person name="Sperschneider J."/>
            <person name="Schwessinger B."/>
            <person name="Raley C."/>
            <person name="Palmer J.M."/>
            <person name="Garnica D."/>
            <person name="Upadhyaya N."/>
            <person name="Rathjen J."/>
            <person name="Taylor J.M."/>
            <person name="Park R.F."/>
            <person name="Dodds P.N."/>
            <person name="Hirsch C.D."/>
            <person name="Kianian S.F."/>
            <person name="Figueroa M."/>
        </authorList>
    </citation>
    <scope>NUCLEOTIDE SEQUENCE [LARGE SCALE GENOMIC DNA]</scope>
    <source>
        <strain evidence="1">12NC29</strain>
    </source>
</reference>
<gene>
    <name evidence="1" type="ORF">PCANC_21372</name>
</gene>
<dbReference type="EMBL" id="PGCJ01001085">
    <property type="protein sequence ID" value="PLW09850.1"/>
    <property type="molecule type" value="Genomic_DNA"/>
</dbReference>
<proteinExistence type="predicted"/>
<dbReference type="SUPFAM" id="SSF48113">
    <property type="entry name" value="Heme-dependent peroxidases"/>
    <property type="match status" value="1"/>
</dbReference>
<organism evidence="1 2">
    <name type="scientific">Puccinia coronata f. sp. avenae</name>
    <dbReference type="NCBI Taxonomy" id="200324"/>
    <lineage>
        <taxon>Eukaryota</taxon>
        <taxon>Fungi</taxon>
        <taxon>Dikarya</taxon>
        <taxon>Basidiomycota</taxon>
        <taxon>Pucciniomycotina</taxon>
        <taxon>Pucciniomycetes</taxon>
        <taxon>Pucciniales</taxon>
        <taxon>Pucciniaceae</taxon>
        <taxon>Puccinia</taxon>
    </lineage>
</organism>
<dbReference type="PRINTS" id="PR00459">
    <property type="entry name" value="ASPEROXIDASE"/>
</dbReference>
<name>A0A2N5S9E2_9BASI</name>
<dbReference type="AlphaFoldDB" id="A0A2N5S9E2"/>
<sequence>MSSRTQIALVIARPRSHWKTDHALVSDPSFCQWVKYADDRDLFFSDVATAFAKLLELGVKRDQHAYKPADKPNSSRTPESAD</sequence>